<name>A0A841FVV4_9ACTN</name>
<dbReference type="InterPro" id="IPR010390">
    <property type="entry name" value="ABC-2_transporter-like"/>
</dbReference>
<reference evidence="2 3" key="1">
    <citation type="submission" date="2020-08" db="EMBL/GenBank/DDBJ databases">
        <title>Genomic Encyclopedia of Type Strains, Phase IV (KMG-IV): sequencing the most valuable type-strain genomes for metagenomic binning, comparative biology and taxonomic classification.</title>
        <authorList>
            <person name="Goeker M."/>
        </authorList>
    </citation>
    <scope>NUCLEOTIDE SEQUENCE [LARGE SCALE GENOMIC DNA]</scope>
    <source>
        <strain evidence="2 3">YIM 65646</strain>
    </source>
</reference>
<accession>A0A841FVV4</accession>
<protein>
    <submittedName>
        <fullName evidence="2">ABC-2 type transport system permease protein</fullName>
    </submittedName>
</protein>
<keyword evidence="1" id="KW-0812">Transmembrane</keyword>
<dbReference type="RefSeq" id="WP_184788949.1">
    <property type="nucleotide sequence ID" value="NZ_BONT01000046.1"/>
</dbReference>
<keyword evidence="1" id="KW-1133">Transmembrane helix</keyword>
<dbReference type="PANTHER" id="PTHR36833:SF1">
    <property type="entry name" value="INTEGRAL MEMBRANE TRANSPORT PROTEIN"/>
    <property type="match status" value="1"/>
</dbReference>
<feature type="transmembrane region" description="Helical" evidence="1">
    <location>
        <begin position="33"/>
        <end position="54"/>
    </location>
</feature>
<feature type="transmembrane region" description="Helical" evidence="1">
    <location>
        <begin position="151"/>
        <end position="177"/>
    </location>
</feature>
<dbReference type="AlphaFoldDB" id="A0A841FVV4"/>
<evidence type="ECO:0000313" key="3">
    <source>
        <dbReference type="Proteomes" id="UP000548476"/>
    </source>
</evidence>
<keyword evidence="1" id="KW-0472">Membrane</keyword>
<comment type="caution">
    <text evidence="2">The sequence shown here is derived from an EMBL/GenBank/DDBJ whole genome shotgun (WGS) entry which is preliminary data.</text>
</comment>
<dbReference type="EMBL" id="JACHGT010000008">
    <property type="protein sequence ID" value="MBB6036110.1"/>
    <property type="molecule type" value="Genomic_DNA"/>
</dbReference>
<dbReference type="Pfam" id="PF06182">
    <property type="entry name" value="ABC2_membrane_6"/>
    <property type="match status" value="1"/>
</dbReference>
<sequence>MTVRGSIAWQLKAAGILFGGALRGTAQYRANLFLTMAAGALFQTTGFLALWVMLARFGDIAGWTITDVALLYGIRLTAHGVWAVPFNQLMDVEHFVREGTFDRFLVRPVNPLVQLMTSRVRLNTLGDLVAGLVMLGVAMSHVDVDWTFGKLAFLLAALLGGAMVEGGIQLGLSAIAFRTLGSAQVRFTVDSVFNLYGNYPGSVFGRAGQWALTILPVAFVAYLPTAVLLGRTGELGVPRILAYLSPLVGAAVFAIAYAFWRRQIRHYQGAGS</sequence>
<evidence type="ECO:0000313" key="2">
    <source>
        <dbReference type="EMBL" id="MBB6036110.1"/>
    </source>
</evidence>
<gene>
    <name evidence="2" type="ORF">HNR73_003978</name>
</gene>
<dbReference type="PANTHER" id="PTHR36833">
    <property type="entry name" value="SLR0610 PROTEIN-RELATED"/>
    <property type="match status" value="1"/>
</dbReference>
<dbReference type="Proteomes" id="UP000548476">
    <property type="component" value="Unassembled WGS sequence"/>
</dbReference>
<proteinExistence type="predicted"/>
<evidence type="ECO:0000256" key="1">
    <source>
        <dbReference type="SAM" id="Phobius"/>
    </source>
</evidence>
<keyword evidence="3" id="KW-1185">Reference proteome</keyword>
<organism evidence="2 3">
    <name type="scientific">Phytomonospora endophytica</name>
    <dbReference type="NCBI Taxonomy" id="714109"/>
    <lineage>
        <taxon>Bacteria</taxon>
        <taxon>Bacillati</taxon>
        <taxon>Actinomycetota</taxon>
        <taxon>Actinomycetes</taxon>
        <taxon>Micromonosporales</taxon>
        <taxon>Micromonosporaceae</taxon>
        <taxon>Phytomonospora</taxon>
    </lineage>
</organism>
<feature type="transmembrane region" description="Helical" evidence="1">
    <location>
        <begin position="210"/>
        <end position="228"/>
    </location>
</feature>
<feature type="transmembrane region" description="Helical" evidence="1">
    <location>
        <begin position="120"/>
        <end position="139"/>
    </location>
</feature>
<feature type="transmembrane region" description="Helical" evidence="1">
    <location>
        <begin position="240"/>
        <end position="260"/>
    </location>
</feature>